<evidence type="ECO:0000256" key="3">
    <source>
        <dbReference type="ARBA" id="ARBA00022840"/>
    </source>
</evidence>
<evidence type="ECO:0000313" key="7">
    <source>
        <dbReference type="Proteomes" id="UP000036923"/>
    </source>
</evidence>
<organism evidence="6 7">
    <name type="scientific">Pseudobacteroides cellulosolvens ATCC 35603 = DSM 2933</name>
    <dbReference type="NCBI Taxonomy" id="398512"/>
    <lineage>
        <taxon>Bacteria</taxon>
        <taxon>Bacillati</taxon>
        <taxon>Bacillota</taxon>
        <taxon>Clostridia</taxon>
        <taxon>Eubacteriales</taxon>
        <taxon>Oscillospiraceae</taxon>
        <taxon>Pseudobacteroides</taxon>
    </lineage>
</organism>
<feature type="binding site" evidence="4">
    <location>
        <position position="51"/>
    </location>
    <ligand>
        <name>substrate</name>
    </ligand>
</feature>
<dbReference type="PANTHER" id="PTHR23407">
    <property type="entry name" value="ATPASE INHIBITOR/5-FORMYLTETRAHYDROFOLATE CYCLO-LIGASE"/>
    <property type="match status" value="1"/>
</dbReference>
<comment type="similarity">
    <text evidence="1 5">Belongs to the 5-formyltetrahydrofolate cyclo-ligase family.</text>
</comment>
<feature type="binding site" evidence="4">
    <location>
        <begin position="139"/>
        <end position="147"/>
    </location>
    <ligand>
        <name>ATP</name>
        <dbReference type="ChEBI" id="CHEBI:30616"/>
    </ligand>
</feature>
<dbReference type="NCBIfam" id="TIGR02727">
    <property type="entry name" value="MTHFS_bact"/>
    <property type="match status" value="1"/>
</dbReference>
<dbReference type="EMBL" id="LGTC01000001">
    <property type="protein sequence ID" value="KNY24803.1"/>
    <property type="molecule type" value="Genomic_DNA"/>
</dbReference>
<sequence>MELNKEVLRKSVLEIRKSIGQEDRIQKSQRIISKLINLKEYKNAATIMCYVDFKGEVITSDILNSDINRNKTMCVPVVSDAEDGSRHIIASVLTDTKSELCKGCFGIMEPKSEYIRLLDPKKIDLVIVPGVVFDENRNRIGFGAGFYDRFLRNVRNDCIKVGLAYEFQIVDDVPVDDFDIPMDIIITEKRVIQS</sequence>
<evidence type="ECO:0000256" key="1">
    <source>
        <dbReference type="ARBA" id="ARBA00010638"/>
    </source>
</evidence>
<dbReference type="GO" id="GO:0035999">
    <property type="term" value="P:tetrahydrofolate interconversion"/>
    <property type="evidence" value="ECO:0007669"/>
    <property type="project" value="TreeGrafter"/>
</dbReference>
<dbReference type="PIRSF" id="PIRSF006806">
    <property type="entry name" value="FTHF_cligase"/>
    <property type="match status" value="1"/>
</dbReference>
<gene>
    <name evidence="6" type="ORF">Bccel_0060</name>
</gene>
<keyword evidence="7" id="KW-1185">Reference proteome</keyword>
<dbReference type="GO" id="GO:0009396">
    <property type="term" value="P:folic acid-containing compound biosynthetic process"/>
    <property type="evidence" value="ECO:0007669"/>
    <property type="project" value="TreeGrafter"/>
</dbReference>
<evidence type="ECO:0000256" key="5">
    <source>
        <dbReference type="RuleBase" id="RU361279"/>
    </source>
</evidence>
<evidence type="ECO:0000313" key="6">
    <source>
        <dbReference type="EMBL" id="KNY24803.1"/>
    </source>
</evidence>
<keyword evidence="2 4" id="KW-0547">Nucleotide-binding</keyword>
<comment type="cofactor">
    <cofactor evidence="5">
        <name>Mg(2+)</name>
        <dbReference type="ChEBI" id="CHEBI:18420"/>
    </cofactor>
</comment>
<dbReference type="STRING" id="398512.Bccel_0060"/>
<dbReference type="InterPro" id="IPR037171">
    <property type="entry name" value="NagB/RpiA_transferase-like"/>
</dbReference>
<reference evidence="7" key="1">
    <citation type="submission" date="2015-07" db="EMBL/GenBank/DDBJ databases">
        <title>Near-Complete Genome Sequence of the Cellulolytic Bacterium Bacteroides (Pseudobacteroides) cellulosolvens ATCC 35603.</title>
        <authorList>
            <person name="Dassa B."/>
            <person name="Utturkar S.M."/>
            <person name="Klingeman D.M."/>
            <person name="Hurt R.A."/>
            <person name="Keller M."/>
            <person name="Xu J."/>
            <person name="Reddy Y.H.K."/>
            <person name="Borovok I."/>
            <person name="Grinberg I.R."/>
            <person name="Lamed R."/>
            <person name="Zhivin O."/>
            <person name="Bayer E.A."/>
            <person name="Brown S.D."/>
        </authorList>
    </citation>
    <scope>NUCLEOTIDE SEQUENCE [LARGE SCALE GENOMIC DNA]</scope>
    <source>
        <strain evidence="7">DSM 2933</strain>
    </source>
</reference>
<comment type="catalytic activity">
    <reaction evidence="5">
        <text>(6S)-5-formyl-5,6,7,8-tetrahydrofolate + ATP = (6R)-5,10-methenyltetrahydrofolate + ADP + phosphate</text>
        <dbReference type="Rhea" id="RHEA:10488"/>
        <dbReference type="ChEBI" id="CHEBI:30616"/>
        <dbReference type="ChEBI" id="CHEBI:43474"/>
        <dbReference type="ChEBI" id="CHEBI:57455"/>
        <dbReference type="ChEBI" id="CHEBI:57457"/>
        <dbReference type="ChEBI" id="CHEBI:456216"/>
        <dbReference type="EC" id="6.3.3.2"/>
    </reaction>
</comment>
<dbReference type="GO" id="GO:0030272">
    <property type="term" value="F:5-formyltetrahydrofolate cyclo-ligase activity"/>
    <property type="evidence" value="ECO:0007669"/>
    <property type="project" value="UniProtKB-EC"/>
</dbReference>
<dbReference type="SUPFAM" id="SSF100950">
    <property type="entry name" value="NagB/RpiA/CoA transferase-like"/>
    <property type="match status" value="1"/>
</dbReference>
<protein>
    <recommendedName>
        <fullName evidence="5">5-formyltetrahydrofolate cyclo-ligase</fullName>
        <ecNumber evidence="5">6.3.3.2</ecNumber>
    </recommendedName>
</protein>
<feature type="binding site" evidence="4">
    <location>
        <position position="56"/>
    </location>
    <ligand>
        <name>substrate</name>
    </ligand>
</feature>
<evidence type="ECO:0000256" key="2">
    <source>
        <dbReference type="ARBA" id="ARBA00022741"/>
    </source>
</evidence>
<dbReference type="EC" id="6.3.3.2" evidence="5"/>
<dbReference type="eggNOG" id="COG0212">
    <property type="taxonomic scope" value="Bacteria"/>
</dbReference>
<keyword evidence="6" id="KW-0436">Ligase</keyword>
<evidence type="ECO:0000256" key="4">
    <source>
        <dbReference type="PIRSR" id="PIRSR006806-1"/>
    </source>
</evidence>
<feature type="binding site" evidence="4">
    <location>
        <begin position="5"/>
        <end position="9"/>
    </location>
    <ligand>
        <name>ATP</name>
        <dbReference type="ChEBI" id="CHEBI:30616"/>
    </ligand>
</feature>
<dbReference type="GO" id="GO:0005524">
    <property type="term" value="F:ATP binding"/>
    <property type="evidence" value="ECO:0007669"/>
    <property type="project" value="UniProtKB-KW"/>
</dbReference>
<dbReference type="AlphaFoldDB" id="A0A0L6JGG6"/>
<dbReference type="InterPro" id="IPR002698">
    <property type="entry name" value="FTHF_cligase"/>
</dbReference>
<keyword evidence="5" id="KW-0460">Magnesium</keyword>
<dbReference type="PANTHER" id="PTHR23407:SF1">
    <property type="entry name" value="5-FORMYLTETRAHYDROFOLATE CYCLO-LIGASE"/>
    <property type="match status" value="1"/>
</dbReference>
<dbReference type="Gene3D" id="3.40.50.10420">
    <property type="entry name" value="NagB/RpiA/CoA transferase-like"/>
    <property type="match status" value="1"/>
</dbReference>
<dbReference type="RefSeq" id="WP_050752929.1">
    <property type="nucleotide sequence ID" value="NZ_JQKC01000009.1"/>
</dbReference>
<proteinExistence type="inferred from homology"/>
<accession>A0A0L6JGG6</accession>
<dbReference type="Pfam" id="PF01812">
    <property type="entry name" value="5-FTHF_cyc-lig"/>
    <property type="match status" value="1"/>
</dbReference>
<dbReference type="OrthoDB" id="9801938at2"/>
<keyword evidence="3 4" id="KW-0067">ATP-binding</keyword>
<dbReference type="GO" id="GO:0046872">
    <property type="term" value="F:metal ion binding"/>
    <property type="evidence" value="ECO:0007669"/>
    <property type="project" value="UniProtKB-KW"/>
</dbReference>
<dbReference type="InterPro" id="IPR024185">
    <property type="entry name" value="FTHF_cligase-like_sf"/>
</dbReference>
<comment type="caution">
    <text evidence="6">The sequence shown here is derived from an EMBL/GenBank/DDBJ whole genome shotgun (WGS) entry which is preliminary data.</text>
</comment>
<name>A0A0L6JGG6_9FIRM</name>
<keyword evidence="5" id="KW-0479">Metal-binding</keyword>
<dbReference type="Proteomes" id="UP000036923">
    <property type="component" value="Unassembled WGS sequence"/>
</dbReference>